<name>A0A3B1CDI2_9ZZZZ</name>
<dbReference type="NCBIfam" id="TIGR00187">
    <property type="entry name" value="ribE"/>
    <property type="match status" value="1"/>
</dbReference>
<keyword evidence="7 10" id="KW-0808">Transferase</keyword>
<evidence type="ECO:0000256" key="7">
    <source>
        <dbReference type="ARBA" id="ARBA00022679"/>
    </source>
</evidence>
<dbReference type="FunFam" id="2.40.30.20:FF:000003">
    <property type="entry name" value="Riboflavin synthase, alpha subunit"/>
    <property type="match status" value="1"/>
</dbReference>
<dbReference type="GO" id="GO:0009231">
    <property type="term" value="P:riboflavin biosynthetic process"/>
    <property type="evidence" value="ECO:0007669"/>
    <property type="project" value="UniProtKB-KW"/>
</dbReference>
<sequence>MFTGIIEGIGVISSIKRNDEDFSIDVDTGANVSDPKIGESVALDGVCLTVVKAVGCMLTFDLSVETINRTSFKTAKEGDRLNLERALRLGDRLGGHIVSGHVDCVGRLTRVTPSGEGYEIEIELPAEGMKYVIEKGSIAISGISLTVASKLDQSVTVAIIPHTFEVTSLKGLKPGSTVNIEYDMMAKYVENIVKPYIGTGGDKIDKDFLSRHGF</sequence>
<gene>
    <name evidence="10" type="ORF">MNBD_NITROSPINAE04-1607</name>
</gene>
<dbReference type="NCBIfam" id="NF006767">
    <property type="entry name" value="PRK09289.1"/>
    <property type="match status" value="1"/>
</dbReference>
<keyword evidence="6" id="KW-0686">Riboflavin biosynthesis</keyword>
<dbReference type="AlphaFoldDB" id="A0A3B1CDI2"/>
<dbReference type="PIRSF" id="PIRSF000498">
    <property type="entry name" value="Riboflavin_syn_A"/>
    <property type="match status" value="1"/>
</dbReference>
<dbReference type="PANTHER" id="PTHR21098">
    <property type="entry name" value="RIBOFLAVIN SYNTHASE ALPHA CHAIN"/>
    <property type="match status" value="1"/>
</dbReference>
<dbReference type="InterPro" id="IPR001783">
    <property type="entry name" value="Lumazine-bd"/>
</dbReference>
<dbReference type="GO" id="GO:0004746">
    <property type="term" value="F:riboflavin synthase activity"/>
    <property type="evidence" value="ECO:0007669"/>
    <property type="project" value="UniProtKB-EC"/>
</dbReference>
<dbReference type="Gene3D" id="2.40.30.20">
    <property type="match status" value="2"/>
</dbReference>
<evidence type="ECO:0000256" key="3">
    <source>
        <dbReference type="ARBA" id="ARBA00004887"/>
    </source>
</evidence>
<comment type="function">
    <text evidence="2">Catalyzes the dismutation of two molecules of 6,7-dimethyl-8-ribityllumazine, resulting in the formation of riboflavin and 5-amino-6-(D-ribitylamino)uracil.</text>
</comment>
<evidence type="ECO:0000256" key="2">
    <source>
        <dbReference type="ARBA" id="ARBA00002803"/>
    </source>
</evidence>
<dbReference type="Pfam" id="PF00677">
    <property type="entry name" value="Lum_binding"/>
    <property type="match status" value="2"/>
</dbReference>
<evidence type="ECO:0000259" key="9">
    <source>
        <dbReference type="PROSITE" id="PS51177"/>
    </source>
</evidence>
<proteinExistence type="predicted"/>
<reference evidence="10" key="1">
    <citation type="submission" date="2018-06" db="EMBL/GenBank/DDBJ databases">
        <authorList>
            <person name="Zhirakovskaya E."/>
        </authorList>
    </citation>
    <scope>NUCLEOTIDE SEQUENCE</scope>
</reference>
<dbReference type="InterPro" id="IPR023366">
    <property type="entry name" value="ATP_synth_asu-like_sf"/>
</dbReference>
<feature type="domain" description="Lumazine-binding" evidence="9">
    <location>
        <begin position="1"/>
        <end position="96"/>
    </location>
</feature>
<dbReference type="EC" id="2.5.1.9" evidence="4"/>
<comment type="catalytic activity">
    <reaction evidence="1">
        <text>2 6,7-dimethyl-8-(1-D-ribityl)lumazine + H(+) = 5-amino-6-(D-ribitylamino)uracil + riboflavin</text>
        <dbReference type="Rhea" id="RHEA:20772"/>
        <dbReference type="ChEBI" id="CHEBI:15378"/>
        <dbReference type="ChEBI" id="CHEBI:15934"/>
        <dbReference type="ChEBI" id="CHEBI:57986"/>
        <dbReference type="ChEBI" id="CHEBI:58201"/>
        <dbReference type="EC" id="2.5.1.9"/>
    </reaction>
</comment>
<dbReference type="InterPro" id="IPR026017">
    <property type="entry name" value="Lumazine-bd_dom"/>
</dbReference>
<evidence type="ECO:0000256" key="4">
    <source>
        <dbReference type="ARBA" id="ARBA00012827"/>
    </source>
</evidence>
<protein>
    <recommendedName>
        <fullName evidence="5">Riboflavin synthase</fullName>
        <ecNumber evidence="4">2.5.1.9</ecNumber>
    </recommendedName>
</protein>
<keyword evidence="8" id="KW-0677">Repeat</keyword>
<dbReference type="PANTHER" id="PTHR21098:SF12">
    <property type="entry name" value="RIBOFLAVIN SYNTHASE"/>
    <property type="match status" value="1"/>
</dbReference>
<evidence type="ECO:0000256" key="8">
    <source>
        <dbReference type="ARBA" id="ARBA00022737"/>
    </source>
</evidence>
<dbReference type="SUPFAM" id="SSF63380">
    <property type="entry name" value="Riboflavin synthase domain-like"/>
    <property type="match status" value="2"/>
</dbReference>
<dbReference type="PROSITE" id="PS51177">
    <property type="entry name" value="LUMAZINE_BIND"/>
    <property type="match status" value="2"/>
</dbReference>
<dbReference type="CDD" id="cd00402">
    <property type="entry name" value="Riboflavin_synthase_like"/>
    <property type="match status" value="1"/>
</dbReference>
<evidence type="ECO:0000256" key="5">
    <source>
        <dbReference type="ARBA" id="ARBA00013950"/>
    </source>
</evidence>
<organism evidence="10">
    <name type="scientific">hydrothermal vent metagenome</name>
    <dbReference type="NCBI Taxonomy" id="652676"/>
    <lineage>
        <taxon>unclassified sequences</taxon>
        <taxon>metagenomes</taxon>
        <taxon>ecological metagenomes</taxon>
    </lineage>
</organism>
<dbReference type="FunFam" id="2.40.30.20:FF:000004">
    <property type="entry name" value="Riboflavin synthase, alpha subunit"/>
    <property type="match status" value="1"/>
</dbReference>
<accession>A0A3B1CDI2</accession>
<dbReference type="InterPro" id="IPR017938">
    <property type="entry name" value="Riboflavin_synthase-like_b-brl"/>
</dbReference>
<dbReference type="EMBL" id="UOGA01000023">
    <property type="protein sequence ID" value="VAX14867.1"/>
    <property type="molecule type" value="Genomic_DNA"/>
</dbReference>
<feature type="domain" description="Lumazine-binding" evidence="9">
    <location>
        <begin position="97"/>
        <end position="193"/>
    </location>
</feature>
<evidence type="ECO:0000256" key="6">
    <source>
        <dbReference type="ARBA" id="ARBA00022619"/>
    </source>
</evidence>
<comment type="pathway">
    <text evidence="3">Cofactor biosynthesis; riboflavin biosynthesis; riboflavin from 2-hydroxy-3-oxobutyl phosphate and 5-amino-6-(D-ribitylamino)uracil: step 2/2.</text>
</comment>
<evidence type="ECO:0000256" key="1">
    <source>
        <dbReference type="ARBA" id="ARBA00000968"/>
    </source>
</evidence>
<evidence type="ECO:0000313" key="10">
    <source>
        <dbReference type="EMBL" id="VAX14867.1"/>
    </source>
</evidence>
<dbReference type="NCBIfam" id="NF009566">
    <property type="entry name" value="PRK13020.1"/>
    <property type="match status" value="1"/>
</dbReference>